<protein>
    <recommendedName>
        <fullName evidence="3">Formate dehydrogenase F4B subunit</fullName>
    </recommendedName>
</protein>
<proteinExistence type="predicted"/>
<keyword evidence="2" id="KW-1185">Reference proteome</keyword>
<evidence type="ECO:0000313" key="2">
    <source>
        <dbReference type="Proteomes" id="UP001549076"/>
    </source>
</evidence>
<gene>
    <name evidence="1" type="ORF">ABID37_002484</name>
</gene>
<sequence>MKGAAPDAGAFLDAAERLAGLDACLSPLQAGLLAASHLGIAGDSRSFSRLLGIEHALVLRELAGLAEDGDLLRITGRDPRTMRTHYVPGAEGARLLAALDPPVPLSLAG</sequence>
<dbReference type="Proteomes" id="UP001549076">
    <property type="component" value="Unassembled WGS sequence"/>
</dbReference>
<dbReference type="RefSeq" id="WP_354195095.1">
    <property type="nucleotide sequence ID" value="NZ_JBEPML010000007.1"/>
</dbReference>
<evidence type="ECO:0000313" key="1">
    <source>
        <dbReference type="EMBL" id="MET3792269.1"/>
    </source>
</evidence>
<dbReference type="EMBL" id="JBEPML010000007">
    <property type="protein sequence ID" value="MET3792269.1"/>
    <property type="molecule type" value="Genomic_DNA"/>
</dbReference>
<accession>A0ABV2N0H9</accession>
<name>A0ABV2N0H9_9HYPH</name>
<evidence type="ECO:0008006" key="3">
    <source>
        <dbReference type="Google" id="ProtNLM"/>
    </source>
</evidence>
<comment type="caution">
    <text evidence="1">The sequence shown here is derived from an EMBL/GenBank/DDBJ whole genome shotgun (WGS) entry which is preliminary data.</text>
</comment>
<reference evidence="1 2" key="1">
    <citation type="submission" date="2024-06" db="EMBL/GenBank/DDBJ databases">
        <title>Genomic Encyclopedia of Type Strains, Phase IV (KMG-IV): sequencing the most valuable type-strain genomes for metagenomic binning, comparative biology and taxonomic classification.</title>
        <authorList>
            <person name="Goeker M."/>
        </authorList>
    </citation>
    <scope>NUCLEOTIDE SEQUENCE [LARGE SCALE GENOMIC DNA]</scope>
    <source>
        <strain evidence="1 2">DSM 27865</strain>
    </source>
</reference>
<organism evidence="1 2">
    <name type="scientific">Aquamicrobium terrae</name>
    <dbReference type="NCBI Taxonomy" id="1324945"/>
    <lineage>
        <taxon>Bacteria</taxon>
        <taxon>Pseudomonadati</taxon>
        <taxon>Pseudomonadota</taxon>
        <taxon>Alphaproteobacteria</taxon>
        <taxon>Hyphomicrobiales</taxon>
        <taxon>Phyllobacteriaceae</taxon>
        <taxon>Aquamicrobium</taxon>
    </lineage>
</organism>